<dbReference type="GO" id="GO:0000978">
    <property type="term" value="F:RNA polymerase II cis-regulatory region sequence-specific DNA binding"/>
    <property type="evidence" value="ECO:0007669"/>
    <property type="project" value="TreeGrafter"/>
</dbReference>
<dbReference type="Pfam" id="PF14559">
    <property type="entry name" value="TPR_19"/>
    <property type="match status" value="1"/>
</dbReference>
<feature type="repeat" description="TPR" evidence="3">
    <location>
        <begin position="29"/>
        <end position="62"/>
    </location>
</feature>
<reference evidence="5" key="1">
    <citation type="submission" date="2023-03" db="EMBL/GenBank/DDBJ databases">
        <title>Mating type loci evolution in Malassezia.</title>
        <authorList>
            <person name="Coelho M.A."/>
        </authorList>
    </citation>
    <scope>NUCLEOTIDE SEQUENCE</scope>
    <source>
        <strain evidence="5">CBS 9557</strain>
    </source>
</reference>
<feature type="repeat" description="TPR" evidence="3">
    <location>
        <begin position="65"/>
        <end position="98"/>
    </location>
</feature>
<feature type="region of interest" description="Disordered" evidence="4">
    <location>
        <begin position="520"/>
        <end position="569"/>
    </location>
</feature>
<evidence type="ECO:0000313" key="6">
    <source>
        <dbReference type="Proteomes" id="UP001213623"/>
    </source>
</evidence>
<dbReference type="InterPro" id="IPR051630">
    <property type="entry name" value="Corepressor-Demethylase"/>
</dbReference>
<dbReference type="InterPro" id="IPR011990">
    <property type="entry name" value="TPR-like_helical_dom_sf"/>
</dbReference>
<feature type="repeat" description="TPR" evidence="3">
    <location>
        <begin position="139"/>
        <end position="172"/>
    </location>
</feature>
<evidence type="ECO:0000256" key="3">
    <source>
        <dbReference type="PROSITE-ProRule" id="PRU00339"/>
    </source>
</evidence>
<dbReference type="AlphaFoldDB" id="A0AAF0EH97"/>
<dbReference type="Pfam" id="PF13432">
    <property type="entry name" value="TPR_16"/>
    <property type="match status" value="1"/>
</dbReference>
<proteinExistence type="predicted"/>
<dbReference type="PROSITE" id="PS50293">
    <property type="entry name" value="TPR_REGION"/>
    <property type="match status" value="1"/>
</dbReference>
<feature type="compositionally biased region" description="Low complexity" evidence="4">
    <location>
        <begin position="555"/>
        <end position="566"/>
    </location>
</feature>
<feature type="region of interest" description="Disordered" evidence="4">
    <location>
        <begin position="474"/>
        <end position="507"/>
    </location>
</feature>
<dbReference type="GO" id="GO:0005634">
    <property type="term" value="C:nucleus"/>
    <property type="evidence" value="ECO:0007669"/>
    <property type="project" value="UniProtKB-SubCell"/>
</dbReference>
<organism evidence="5 6">
    <name type="scientific">Malassezia nana</name>
    <dbReference type="NCBI Taxonomy" id="180528"/>
    <lineage>
        <taxon>Eukaryota</taxon>
        <taxon>Fungi</taxon>
        <taxon>Dikarya</taxon>
        <taxon>Basidiomycota</taxon>
        <taxon>Ustilaginomycotina</taxon>
        <taxon>Malasseziomycetes</taxon>
        <taxon>Malasseziales</taxon>
        <taxon>Malasseziaceae</taxon>
        <taxon>Malassezia</taxon>
    </lineage>
</organism>
<feature type="region of interest" description="Disordered" evidence="4">
    <location>
        <begin position="353"/>
        <end position="389"/>
    </location>
</feature>
<feature type="compositionally biased region" description="Low complexity" evidence="4">
    <location>
        <begin position="480"/>
        <end position="490"/>
    </location>
</feature>
<dbReference type="SUPFAM" id="SSF48452">
    <property type="entry name" value="TPR-like"/>
    <property type="match status" value="1"/>
</dbReference>
<dbReference type="GO" id="GO:0017053">
    <property type="term" value="C:transcription repressor complex"/>
    <property type="evidence" value="ECO:0007669"/>
    <property type="project" value="TreeGrafter"/>
</dbReference>
<evidence type="ECO:0000256" key="2">
    <source>
        <dbReference type="ARBA" id="ARBA00023242"/>
    </source>
</evidence>
<dbReference type="FunFam" id="1.25.40.10:FF:000403">
    <property type="entry name" value="General transcriptional repressor, putative"/>
    <property type="match status" value="1"/>
</dbReference>
<dbReference type="GO" id="GO:0000122">
    <property type="term" value="P:negative regulation of transcription by RNA polymerase II"/>
    <property type="evidence" value="ECO:0007669"/>
    <property type="project" value="TreeGrafter"/>
</dbReference>
<name>A0AAF0EH97_9BASI</name>
<evidence type="ECO:0000256" key="4">
    <source>
        <dbReference type="SAM" id="MobiDB-lite"/>
    </source>
</evidence>
<gene>
    <name evidence="5" type="primary">SSN6</name>
    <name evidence="5" type="ORF">MNAN1_000691</name>
</gene>
<keyword evidence="6" id="KW-1185">Reference proteome</keyword>
<evidence type="ECO:0000256" key="1">
    <source>
        <dbReference type="ARBA" id="ARBA00004123"/>
    </source>
</evidence>
<feature type="compositionally biased region" description="Basic and acidic residues" evidence="4">
    <location>
        <begin position="612"/>
        <end position="626"/>
    </location>
</feature>
<dbReference type="Gene3D" id="1.25.40.10">
    <property type="entry name" value="Tetratricopeptide repeat domain"/>
    <property type="match status" value="2"/>
</dbReference>
<keyword evidence="2" id="KW-0539">Nucleus</keyword>
<protein>
    <submittedName>
        <fullName evidence="5">Glucose repression mediator protein</fullName>
    </submittedName>
</protein>
<feature type="compositionally biased region" description="Polar residues" evidence="4">
    <location>
        <begin position="531"/>
        <end position="542"/>
    </location>
</feature>
<comment type="subcellular location">
    <subcellularLocation>
        <location evidence="1">Nucleus</location>
    </subcellularLocation>
</comment>
<dbReference type="Proteomes" id="UP001213623">
    <property type="component" value="Chromosome 1"/>
</dbReference>
<dbReference type="EMBL" id="CP119892">
    <property type="protein sequence ID" value="WFD25725.1"/>
    <property type="molecule type" value="Genomic_DNA"/>
</dbReference>
<keyword evidence="3" id="KW-0802">TPR repeat</keyword>
<dbReference type="PANTHER" id="PTHR14017:SF1">
    <property type="entry name" value="LD02225P"/>
    <property type="match status" value="1"/>
</dbReference>
<evidence type="ECO:0000313" key="5">
    <source>
        <dbReference type="EMBL" id="WFD25725.1"/>
    </source>
</evidence>
<sequence>MASVYRSLDHYDLAVEYIQLVLDIDRENGEVWGAMGHCYLMMDELEKAYTAYHQALCHLPNAKEPNLWYSIGILYDRCGNLEQAEETFFSVVRMNPDYEKANEIYFRLGIIYKQQGRYDSSLDCFRYILNNPPKPLTEMDIWFQIGHVHEQRQEFDLAKEAYERVLSENTNHGKVLQQLGALYMQRAFSLFNQEKAIELLHQSLDYDNNDHQTWYLLGRAYMGTNEYNKAYDAYQQAVYRDGKNPVLWGSIGILYFQIGQYHDALGAFSRSIRLNPYIPEIWFNLGILYESCNNQNSDAIDAYRRTLELDPEHAVVQQRLPLLQSVEPVGKAVPNIPAPKDLPFSAYSTCTLPPSENSPVMEESEETGWAGESAAHQAREGGVQGTDEERRVMSEASPMRMKYYEDASSKGTAAHMQYAKTDPDSMRDATTSRGYPASSEWDRHPYHDEPLSYSSRRRPMRMHVDNWGERVDRGYGSGGSRSSYPSSSGSAHVAHRGMMPTDSEQERTRIDKEMQLRRKRDMANLRRPVSTLRSNQAESGLSSEYAPERNEVAGSSMRSSVPISSSREIDEDYDTGAASALMGLAGAAASAYEASHFSRTRSENPASPKSKHSMECERIAVEAKRS</sequence>
<accession>A0AAF0EH97</accession>
<dbReference type="InterPro" id="IPR019734">
    <property type="entry name" value="TPR_rpt"/>
</dbReference>
<feature type="repeat" description="TPR" evidence="3">
    <location>
        <begin position="102"/>
        <end position="135"/>
    </location>
</feature>
<dbReference type="GO" id="GO:0031490">
    <property type="term" value="F:chromatin DNA binding"/>
    <property type="evidence" value="ECO:0007669"/>
    <property type="project" value="TreeGrafter"/>
</dbReference>
<dbReference type="PROSITE" id="PS50005">
    <property type="entry name" value="TPR"/>
    <property type="match status" value="6"/>
</dbReference>
<feature type="repeat" description="TPR" evidence="3">
    <location>
        <begin position="245"/>
        <end position="278"/>
    </location>
</feature>
<feature type="region of interest" description="Disordered" evidence="4">
    <location>
        <begin position="591"/>
        <end position="626"/>
    </location>
</feature>
<feature type="repeat" description="TPR" evidence="3">
    <location>
        <begin position="211"/>
        <end position="244"/>
    </location>
</feature>
<dbReference type="SMART" id="SM00028">
    <property type="entry name" value="TPR"/>
    <property type="match status" value="9"/>
</dbReference>
<dbReference type="Pfam" id="PF13181">
    <property type="entry name" value="TPR_8"/>
    <property type="match status" value="4"/>
</dbReference>
<dbReference type="PANTHER" id="PTHR14017">
    <property type="entry name" value="LYSINE-SPECIFIC DEMETHYLASE"/>
    <property type="match status" value="1"/>
</dbReference>